<dbReference type="SUPFAM" id="SSF56784">
    <property type="entry name" value="HAD-like"/>
    <property type="match status" value="1"/>
</dbReference>
<evidence type="ECO:0000256" key="1">
    <source>
        <dbReference type="ARBA" id="ARBA00000898"/>
    </source>
</evidence>
<dbReference type="SFLD" id="SFLDG01136">
    <property type="entry name" value="C1.6:_Phosphoserine_Phosphatas"/>
    <property type="match status" value="1"/>
</dbReference>
<protein>
    <recommendedName>
        <fullName evidence="6 11">3-deoxy-D-manno-octulosonate 8-phosphate phosphatase KdsC</fullName>
        <ecNumber evidence="5 11">3.1.3.45</ecNumber>
    </recommendedName>
    <alternativeName>
        <fullName evidence="10 11">KDO 8-P phosphatase</fullName>
    </alternativeName>
</protein>
<keyword evidence="11" id="KW-0448">Lipopolysaccharide biosynthesis</keyword>
<dbReference type="PANTHER" id="PTHR21485">
    <property type="entry name" value="HAD SUPERFAMILY MEMBERS CMAS AND KDSC"/>
    <property type="match status" value="1"/>
</dbReference>
<feature type="binding site" evidence="12">
    <location>
        <position position="27"/>
    </location>
    <ligand>
        <name>substrate</name>
    </ligand>
</feature>
<evidence type="ECO:0000256" key="7">
    <source>
        <dbReference type="ARBA" id="ARBA00022723"/>
    </source>
</evidence>
<comment type="function">
    <text evidence="11">Catalyzes the hydrolysis of 3-deoxy-D-manno-octulosonate 8-phosphate (KDO 8-P) to 3-deoxy-D-manno-octulosonate (KDO) and inorganic phosphate.</text>
</comment>
<evidence type="ECO:0000256" key="9">
    <source>
        <dbReference type="ARBA" id="ARBA00022842"/>
    </source>
</evidence>
<evidence type="ECO:0000256" key="10">
    <source>
        <dbReference type="ARBA" id="ARBA00031051"/>
    </source>
</evidence>
<dbReference type="AlphaFoldDB" id="A0A6I6SLY7"/>
<feature type="binding site" evidence="12">
    <location>
        <position position="25"/>
    </location>
    <ligand>
        <name>Mg(2+)</name>
        <dbReference type="ChEBI" id="CHEBI:18420"/>
    </ligand>
</feature>
<dbReference type="PIRSF" id="PIRSF006118">
    <property type="entry name" value="KDO8-P_Ptase"/>
    <property type="match status" value="1"/>
</dbReference>
<dbReference type="InterPro" id="IPR010023">
    <property type="entry name" value="KdsC_fam"/>
</dbReference>
<dbReference type="InterPro" id="IPR050793">
    <property type="entry name" value="CMP-NeuNAc_synthase"/>
</dbReference>
<dbReference type="OrthoDB" id="9805604at2"/>
<dbReference type="RefSeq" id="WP_159553075.1">
    <property type="nucleotide sequence ID" value="NZ_CP035042.1"/>
</dbReference>
<dbReference type="SFLD" id="SFLDS00003">
    <property type="entry name" value="Haloacid_Dehalogenase"/>
    <property type="match status" value="1"/>
</dbReference>
<evidence type="ECO:0000256" key="5">
    <source>
        <dbReference type="ARBA" id="ARBA00013066"/>
    </source>
</evidence>
<organism evidence="13 14">
    <name type="scientific">Billgrantia tianxiuensis</name>
    <dbReference type="NCBI Taxonomy" id="2497861"/>
    <lineage>
        <taxon>Bacteria</taxon>
        <taxon>Pseudomonadati</taxon>
        <taxon>Pseudomonadota</taxon>
        <taxon>Gammaproteobacteria</taxon>
        <taxon>Oceanospirillales</taxon>
        <taxon>Halomonadaceae</taxon>
        <taxon>Billgrantia</taxon>
    </lineage>
</organism>
<dbReference type="SFLD" id="SFLDG01138">
    <property type="entry name" value="C1.6.2:_Deoxy-d-mannose-octulo"/>
    <property type="match status" value="1"/>
</dbReference>
<keyword evidence="7 11" id="KW-0479">Metal-binding</keyword>
<comment type="cofactor">
    <cofactor evidence="2 11 12">
        <name>Mg(2+)</name>
        <dbReference type="ChEBI" id="CHEBI:18420"/>
    </cofactor>
</comment>
<keyword evidence="14" id="KW-1185">Reference proteome</keyword>
<dbReference type="NCBIfam" id="TIGR01670">
    <property type="entry name" value="KdsC-phosphatas"/>
    <property type="match status" value="1"/>
</dbReference>
<dbReference type="CDD" id="cd01630">
    <property type="entry name" value="HAD_KDO-like"/>
    <property type="match status" value="1"/>
</dbReference>
<dbReference type="InterPro" id="IPR036412">
    <property type="entry name" value="HAD-like_sf"/>
</dbReference>
<dbReference type="EMBL" id="CP035042">
    <property type="protein sequence ID" value="QHC50632.1"/>
    <property type="molecule type" value="Genomic_DNA"/>
</dbReference>
<dbReference type="KEGG" id="htx:EKK97_14970"/>
<dbReference type="Pfam" id="PF08282">
    <property type="entry name" value="Hydrolase_3"/>
    <property type="match status" value="1"/>
</dbReference>
<proteinExistence type="inferred from homology"/>
<dbReference type="FunFam" id="3.40.50.1000:FF:000029">
    <property type="entry name" value="3-deoxy-D-manno-octulosonate 8-phosphate phosphatase KdsC"/>
    <property type="match status" value="1"/>
</dbReference>
<name>A0A6I6SLY7_9GAMM</name>
<dbReference type="InterPro" id="IPR023214">
    <property type="entry name" value="HAD_sf"/>
</dbReference>
<evidence type="ECO:0000256" key="12">
    <source>
        <dbReference type="PIRSR" id="PIRSR006118-2"/>
    </source>
</evidence>
<evidence type="ECO:0000256" key="4">
    <source>
        <dbReference type="ARBA" id="ARBA00011881"/>
    </source>
</evidence>
<sequence>MALATSTIDPRLLDRLRRIRLLALDVDGILTDGRLYFQSDGVEIKAFHTQDGLGIKLLRRAGLQVAFLTGRESPMVSHRAAALGVDHVFQSCEDKLAILRELCQRKGIELEQVAYCGDDLPDLAPIQRAGIGITVPGAPSYIRALADHVTERSGGHGAVREICDMLLEAQGHRDALIDTYLHGKR</sequence>
<evidence type="ECO:0000313" key="13">
    <source>
        <dbReference type="EMBL" id="QHC50632.1"/>
    </source>
</evidence>
<dbReference type="EC" id="3.1.3.45" evidence="5 11"/>
<dbReference type="PANTHER" id="PTHR21485:SF3">
    <property type="entry name" value="N-ACYLNEURAMINATE CYTIDYLYLTRANSFERASE"/>
    <property type="match status" value="1"/>
</dbReference>
<keyword evidence="8 11" id="KW-0378">Hydrolase</keyword>
<accession>A0A6I6SLY7</accession>
<evidence type="ECO:0000256" key="3">
    <source>
        <dbReference type="ARBA" id="ARBA00005893"/>
    </source>
</evidence>
<evidence type="ECO:0000256" key="2">
    <source>
        <dbReference type="ARBA" id="ARBA00001946"/>
    </source>
</evidence>
<evidence type="ECO:0000256" key="8">
    <source>
        <dbReference type="ARBA" id="ARBA00022801"/>
    </source>
</evidence>
<comment type="subunit">
    <text evidence="4 11">Homotetramer.</text>
</comment>
<evidence type="ECO:0000256" key="11">
    <source>
        <dbReference type="PIRNR" id="PIRNR006118"/>
    </source>
</evidence>
<keyword evidence="9 11" id="KW-0460">Magnesium</keyword>
<dbReference type="Proteomes" id="UP000464013">
    <property type="component" value="Chromosome"/>
</dbReference>
<dbReference type="GO" id="GO:0008781">
    <property type="term" value="F:N-acylneuraminate cytidylyltransferase activity"/>
    <property type="evidence" value="ECO:0007669"/>
    <property type="project" value="TreeGrafter"/>
</dbReference>
<dbReference type="GO" id="GO:0009103">
    <property type="term" value="P:lipopolysaccharide biosynthetic process"/>
    <property type="evidence" value="ECO:0007669"/>
    <property type="project" value="UniProtKB-UniRule"/>
</dbReference>
<comment type="similarity">
    <text evidence="3 11">Belongs to the KdsC family.</text>
</comment>
<evidence type="ECO:0000313" key="14">
    <source>
        <dbReference type="Proteomes" id="UP000464013"/>
    </source>
</evidence>
<evidence type="ECO:0000256" key="6">
    <source>
        <dbReference type="ARBA" id="ARBA00020092"/>
    </source>
</evidence>
<reference evidence="13 14" key="1">
    <citation type="submission" date="2019-01" db="EMBL/GenBank/DDBJ databases">
        <title>Complete genome of a denitifying bacterium Halomons sp. BC-M4-5.</title>
        <authorList>
            <person name="Wang L."/>
            <person name="Shao Z."/>
        </authorList>
    </citation>
    <scope>NUCLEOTIDE SEQUENCE [LARGE SCALE GENOMIC DNA]</scope>
    <source>
        <strain evidence="13 14">BC-M4-5</strain>
    </source>
</reference>
<gene>
    <name evidence="13" type="ORF">EKK97_14970</name>
</gene>
<dbReference type="Gene3D" id="3.40.50.1000">
    <property type="entry name" value="HAD superfamily/HAD-like"/>
    <property type="match status" value="1"/>
</dbReference>
<feature type="binding site" evidence="12">
    <location>
        <position position="118"/>
    </location>
    <ligand>
        <name>Mg(2+)</name>
        <dbReference type="ChEBI" id="CHEBI:18420"/>
    </ligand>
</feature>
<comment type="catalytic activity">
    <reaction evidence="1 11">
        <text>3-deoxy-alpha-D-manno-2-octulosonate-8-phosphate + H2O = 3-deoxy-alpha-D-manno-oct-2-ulosonate + phosphate</text>
        <dbReference type="Rhea" id="RHEA:11500"/>
        <dbReference type="ChEBI" id="CHEBI:15377"/>
        <dbReference type="ChEBI" id="CHEBI:43474"/>
        <dbReference type="ChEBI" id="CHEBI:85985"/>
        <dbReference type="ChEBI" id="CHEBI:85986"/>
        <dbReference type="EC" id="3.1.3.45"/>
    </reaction>
</comment>
<dbReference type="GO" id="GO:0046872">
    <property type="term" value="F:metal ion binding"/>
    <property type="evidence" value="ECO:0007669"/>
    <property type="project" value="UniProtKB-UniRule"/>
</dbReference>
<dbReference type="GO" id="GO:0019143">
    <property type="term" value="F:3-deoxy-manno-octulosonate-8-phosphatase activity"/>
    <property type="evidence" value="ECO:0007669"/>
    <property type="project" value="UniProtKB-UniRule"/>
</dbReference>